<organism evidence="1">
    <name type="scientific">Arundo donax</name>
    <name type="common">Giant reed</name>
    <name type="synonym">Donax arundinaceus</name>
    <dbReference type="NCBI Taxonomy" id="35708"/>
    <lineage>
        <taxon>Eukaryota</taxon>
        <taxon>Viridiplantae</taxon>
        <taxon>Streptophyta</taxon>
        <taxon>Embryophyta</taxon>
        <taxon>Tracheophyta</taxon>
        <taxon>Spermatophyta</taxon>
        <taxon>Magnoliopsida</taxon>
        <taxon>Liliopsida</taxon>
        <taxon>Poales</taxon>
        <taxon>Poaceae</taxon>
        <taxon>PACMAD clade</taxon>
        <taxon>Arundinoideae</taxon>
        <taxon>Arundineae</taxon>
        <taxon>Arundo</taxon>
    </lineage>
</organism>
<accession>A0A0A9CM09</accession>
<reference evidence="1" key="2">
    <citation type="journal article" date="2015" name="Data Brief">
        <title>Shoot transcriptome of the giant reed, Arundo donax.</title>
        <authorList>
            <person name="Barrero R.A."/>
            <person name="Guerrero F.D."/>
            <person name="Moolhuijzen P."/>
            <person name="Goolsby J.A."/>
            <person name="Tidwell J."/>
            <person name="Bellgard S.E."/>
            <person name="Bellgard M.I."/>
        </authorList>
    </citation>
    <scope>NUCLEOTIDE SEQUENCE</scope>
    <source>
        <tissue evidence="1">Shoot tissue taken approximately 20 cm above the soil surface</tissue>
    </source>
</reference>
<sequence>MQLKIDSIIHPLQLGAFLQQHRRPLLLHRPVLRRGNIHRPSRRWSSREPPLLDAARETGRQLPARIAVVVEETGAVGG</sequence>
<reference evidence="1" key="1">
    <citation type="submission" date="2014-09" db="EMBL/GenBank/DDBJ databases">
        <authorList>
            <person name="Magalhaes I.L.F."/>
            <person name="Oliveira U."/>
            <person name="Santos F.R."/>
            <person name="Vidigal T.H.D.A."/>
            <person name="Brescovit A.D."/>
            <person name="Santos A.J."/>
        </authorList>
    </citation>
    <scope>NUCLEOTIDE SEQUENCE</scope>
    <source>
        <tissue evidence="1">Shoot tissue taken approximately 20 cm above the soil surface</tissue>
    </source>
</reference>
<proteinExistence type="predicted"/>
<protein>
    <submittedName>
        <fullName evidence="1">Uncharacterized protein</fullName>
    </submittedName>
</protein>
<name>A0A0A9CM09_ARUDO</name>
<evidence type="ECO:0000313" key="1">
    <source>
        <dbReference type="EMBL" id="JAD74435.1"/>
    </source>
</evidence>
<dbReference type="AlphaFoldDB" id="A0A0A9CM09"/>
<dbReference type="EMBL" id="GBRH01223460">
    <property type="protein sequence ID" value="JAD74435.1"/>
    <property type="molecule type" value="Transcribed_RNA"/>
</dbReference>